<name>A0AAV6MVN0_9ROSI</name>
<proteinExistence type="predicted"/>
<sequence>MYLAPNLFNYEHCRVGYCSYLEALLSQALCKICQLSLESSGLGLILVDAFLRPLWSMCPLIWMTSRHACGGNDGSLALCFSVGRSMGVDSRFNSHNSIWMTFGNASS</sequence>
<evidence type="ECO:0000313" key="2">
    <source>
        <dbReference type="Proteomes" id="UP000685013"/>
    </source>
</evidence>
<dbReference type="AlphaFoldDB" id="A0AAV6MVN0"/>
<gene>
    <name evidence="1" type="ORF">SDJN03_16358</name>
</gene>
<evidence type="ECO:0000313" key="1">
    <source>
        <dbReference type="EMBL" id="KAG6587793.1"/>
    </source>
</evidence>
<accession>A0AAV6MVN0</accession>
<keyword evidence="2" id="KW-1185">Reference proteome</keyword>
<protein>
    <submittedName>
        <fullName evidence="1">Uncharacterized protein</fullName>
    </submittedName>
</protein>
<dbReference type="Proteomes" id="UP000685013">
    <property type="component" value="Chromosome 11"/>
</dbReference>
<dbReference type="EMBL" id="JAGKQH010000011">
    <property type="protein sequence ID" value="KAG6587793.1"/>
    <property type="molecule type" value="Genomic_DNA"/>
</dbReference>
<organism evidence="1 2">
    <name type="scientific">Cucurbita argyrosperma subsp. sororia</name>
    <dbReference type="NCBI Taxonomy" id="37648"/>
    <lineage>
        <taxon>Eukaryota</taxon>
        <taxon>Viridiplantae</taxon>
        <taxon>Streptophyta</taxon>
        <taxon>Embryophyta</taxon>
        <taxon>Tracheophyta</taxon>
        <taxon>Spermatophyta</taxon>
        <taxon>Magnoliopsida</taxon>
        <taxon>eudicotyledons</taxon>
        <taxon>Gunneridae</taxon>
        <taxon>Pentapetalae</taxon>
        <taxon>rosids</taxon>
        <taxon>fabids</taxon>
        <taxon>Cucurbitales</taxon>
        <taxon>Cucurbitaceae</taxon>
        <taxon>Cucurbiteae</taxon>
        <taxon>Cucurbita</taxon>
    </lineage>
</organism>
<comment type="caution">
    <text evidence="1">The sequence shown here is derived from an EMBL/GenBank/DDBJ whole genome shotgun (WGS) entry which is preliminary data.</text>
</comment>
<feature type="non-terminal residue" evidence="1">
    <location>
        <position position="1"/>
    </location>
</feature>
<reference evidence="1 2" key="1">
    <citation type="journal article" date="2021" name="Hortic Res">
        <title>The domestication of Cucurbita argyrosperma as revealed by the genome of its wild relative.</title>
        <authorList>
            <person name="Barrera-Redondo J."/>
            <person name="Sanchez-de la Vega G."/>
            <person name="Aguirre-Liguori J.A."/>
            <person name="Castellanos-Morales G."/>
            <person name="Gutierrez-Guerrero Y.T."/>
            <person name="Aguirre-Dugua X."/>
            <person name="Aguirre-Planter E."/>
            <person name="Tenaillon M.I."/>
            <person name="Lira-Saade R."/>
            <person name="Eguiarte L.E."/>
        </authorList>
    </citation>
    <scope>NUCLEOTIDE SEQUENCE [LARGE SCALE GENOMIC DNA]</scope>
    <source>
        <strain evidence="1">JBR-2021</strain>
    </source>
</reference>